<keyword evidence="2" id="KW-1185">Reference proteome</keyword>
<proteinExistence type="predicted"/>
<organism evidence="1 2">
    <name type="scientific">Pistacia integerrima</name>
    <dbReference type="NCBI Taxonomy" id="434235"/>
    <lineage>
        <taxon>Eukaryota</taxon>
        <taxon>Viridiplantae</taxon>
        <taxon>Streptophyta</taxon>
        <taxon>Embryophyta</taxon>
        <taxon>Tracheophyta</taxon>
        <taxon>Spermatophyta</taxon>
        <taxon>Magnoliopsida</taxon>
        <taxon>eudicotyledons</taxon>
        <taxon>Gunneridae</taxon>
        <taxon>Pentapetalae</taxon>
        <taxon>rosids</taxon>
        <taxon>malvids</taxon>
        <taxon>Sapindales</taxon>
        <taxon>Anacardiaceae</taxon>
        <taxon>Pistacia</taxon>
    </lineage>
</organism>
<dbReference type="Proteomes" id="UP001163603">
    <property type="component" value="Chromosome 3"/>
</dbReference>
<gene>
    <name evidence="1" type="ORF">Pint_05565</name>
</gene>
<dbReference type="EMBL" id="CM047738">
    <property type="protein sequence ID" value="KAJ0044469.1"/>
    <property type="molecule type" value="Genomic_DNA"/>
</dbReference>
<evidence type="ECO:0000313" key="2">
    <source>
        <dbReference type="Proteomes" id="UP001163603"/>
    </source>
</evidence>
<reference evidence="2" key="1">
    <citation type="journal article" date="2023" name="G3 (Bethesda)">
        <title>Genome assembly and association tests identify interacting loci associated with vigor, precocity, and sex in interspecific pistachio rootstocks.</title>
        <authorList>
            <person name="Palmer W."/>
            <person name="Jacygrad E."/>
            <person name="Sagayaradj S."/>
            <person name="Cavanaugh K."/>
            <person name="Han R."/>
            <person name="Bertier L."/>
            <person name="Beede B."/>
            <person name="Kafkas S."/>
            <person name="Golino D."/>
            <person name="Preece J."/>
            <person name="Michelmore R."/>
        </authorList>
    </citation>
    <scope>NUCLEOTIDE SEQUENCE [LARGE SCALE GENOMIC DNA]</scope>
</reference>
<comment type="caution">
    <text evidence="1">The sequence shown here is derived from an EMBL/GenBank/DDBJ whole genome shotgun (WGS) entry which is preliminary data.</text>
</comment>
<evidence type="ECO:0000313" key="1">
    <source>
        <dbReference type="EMBL" id="KAJ0044469.1"/>
    </source>
</evidence>
<sequence>MEWSTLEIKVISCTDLKTFNFFQKLSVYAVVSIADGELKKKEQQQKCLQRQKTPIDREGGSHPEWNHLLQFNLRALGDDFSHLFVSFDLNCEGVVYGNKTIGKVRVPLQDLIDEFNGALRFVRYQVRSGDGKPNGVLNFSYKVNGQKIVEKGNTTSPEVNLPTKVDHTSAKVQYPSLEDDEKSQKVCYPSLDYVQVQSPLPGYCSPLPKYEYRSTAQVYGTTEPSPLVLSPRQQLMHPVMMSNGSFCHPYIQTPGPWYMLESTYGYNVYGGSGIGH</sequence>
<name>A0ACC0Z0Y7_9ROSI</name>
<accession>A0ACC0Z0Y7</accession>
<protein>
    <submittedName>
        <fullName evidence="1">Uncharacterized protein</fullName>
    </submittedName>
</protein>